<dbReference type="AlphaFoldDB" id="B9LZ00"/>
<dbReference type="InterPro" id="IPR029058">
    <property type="entry name" value="AB_hydrolase_fold"/>
</dbReference>
<dbReference type="GO" id="GO:0006508">
    <property type="term" value="P:proteolysis"/>
    <property type="evidence" value="ECO:0007669"/>
    <property type="project" value="UniProtKB-KW"/>
</dbReference>
<dbReference type="HOGENOM" id="CLU_032786_0_0_7"/>
<accession>B9LZ00</accession>
<dbReference type="SUPFAM" id="SSF53474">
    <property type="entry name" value="alpha/beta-Hydrolases"/>
    <property type="match status" value="1"/>
</dbReference>
<dbReference type="Proteomes" id="UP000007721">
    <property type="component" value="Chromosome"/>
</dbReference>
<feature type="chain" id="PRO_5002888788" evidence="6">
    <location>
        <begin position="22"/>
        <end position="505"/>
    </location>
</feature>
<dbReference type="KEGG" id="geo:Geob_0363"/>
<keyword evidence="2" id="KW-0645">Protease</keyword>
<evidence type="ECO:0000256" key="5">
    <source>
        <dbReference type="ARBA" id="ARBA00023180"/>
    </source>
</evidence>
<protein>
    <submittedName>
        <fullName evidence="7">Serine carboxypeptidase, putative</fullName>
    </submittedName>
</protein>
<sequence>MFRFFILVAALLINTPYPAGAHQEPAAAAEAPPREMKQVEEKPVVSSHRLSIGKKELNYQVTAGHLPVISDSGETEARIFFIAYTLENRQPENRRPLLFVFNGGPGSSSVWLHLGTIGPKRVQMLPDGTMPPPPYRLTDNEYTWLDQADLVFIDPVGTGYSRAAKPDLAKKFSSVQGDIEAVGKFVRLYLGRYGRWSSPLFLVGESYGAFRAAGLADYLLEHGIAMNGTILISAIMNMQTVSFDPGNDLPYALYLPSYTATAWYHGKLATQAADPDKILQEAEAWTENEYLTALAKGDRLSPDERKTIAGKLSQFTGLSPAFIEGHNLRIDSRTFVRELLRDRQLVTGTMDSRFLAANVDPSSPHGFDPTVAAIRPPYTTLFNDYIRNEIGFRSDMEYFILGGGIGRWDWEAKNGYADTSEDLREAMAKNPYMKLFVAMGCFDLATPHFSTEYTLNHLGLTPALRKNLTIRRYQGGHMMYLDLAALSRLTKDVTAFIDDSLAAAP</sequence>
<gene>
    <name evidence="7" type="ordered locus">Geob_0363</name>
</gene>
<evidence type="ECO:0000256" key="2">
    <source>
        <dbReference type="ARBA" id="ARBA00022670"/>
    </source>
</evidence>
<evidence type="ECO:0000313" key="7">
    <source>
        <dbReference type="EMBL" id="ACM18732.1"/>
    </source>
</evidence>
<dbReference type="EMBL" id="CP001390">
    <property type="protein sequence ID" value="ACM18732.1"/>
    <property type="molecule type" value="Genomic_DNA"/>
</dbReference>
<name>B9LZ00_GEODF</name>
<dbReference type="Gene3D" id="3.40.50.1820">
    <property type="entry name" value="alpha/beta hydrolase"/>
    <property type="match status" value="1"/>
</dbReference>
<dbReference type="PANTHER" id="PTHR11802">
    <property type="entry name" value="SERINE PROTEASE FAMILY S10 SERINE CARBOXYPEPTIDASE"/>
    <property type="match status" value="1"/>
</dbReference>
<keyword evidence="3 6" id="KW-0732">Signal</keyword>
<feature type="signal peptide" evidence="6">
    <location>
        <begin position="1"/>
        <end position="21"/>
    </location>
</feature>
<evidence type="ECO:0000256" key="4">
    <source>
        <dbReference type="ARBA" id="ARBA00022801"/>
    </source>
</evidence>
<dbReference type="RefSeq" id="WP_012645461.1">
    <property type="nucleotide sequence ID" value="NC_011979.1"/>
</dbReference>
<evidence type="ECO:0000256" key="1">
    <source>
        <dbReference type="ARBA" id="ARBA00022645"/>
    </source>
</evidence>
<proteinExistence type="predicted"/>
<dbReference type="PANTHER" id="PTHR11802:SF3">
    <property type="entry name" value="RETINOID-INDUCIBLE SERINE CARBOXYPEPTIDASE"/>
    <property type="match status" value="1"/>
</dbReference>
<dbReference type="Pfam" id="PF00450">
    <property type="entry name" value="Peptidase_S10"/>
    <property type="match status" value="1"/>
</dbReference>
<keyword evidence="8" id="KW-1185">Reference proteome</keyword>
<keyword evidence="4" id="KW-0378">Hydrolase</keyword>
<evidence type="ECO:0000256" key="6">
    <source>
        <dbReference type="SAM" id="SignalP"/>
    </source>
</evidence>
<reference evidence="7 8" key="1">
    <citation type="submission" date="2009-01" db="EMBL/GenBank/DDBJ databases">
        <title>Complete sequence of Geobacter sp. FRC-32.</title>
        <authorList>
            <consortium name="US DOE Joint Genome Institute"/>
            <person name="Lucas S."/>
            <person name="Copeland A."/>
            <person name="Lapidus A."/>
            <person name="Glavina del Rio T."/>
            <person name="Dalin E."/>
            <person name="Tice H."/>
            <person name="Bruce D."/>
            <person name="Goodwin L."/>
            <person name="Pitluck S."/>
            <person name="Saunders E."/>
            <person name="Brettin T."/>
            <person name="Detter J.C."/>
            <person name="Han C."/>
            <person name="Larimer F."/>
            <person name="Land M."/>
            <person name="Hauser L."/>
            <person name="Kyrpides N."/>
            <person name="Ovchinnikova G."/>
            <person name="Kostka J."/>
            <person name="Richardson P."/>
        </authorList>
    </citation>
    <scope>NUCLEOTIDE SEQUENCE [LARGE SCALE GENOMIC DNA]</scope>
    <source>
        <strain evidence="8">DSM 22248 / JCM 15807 / FRC-32</strain>
    </source>
</reference>
<dbReference type="STRING" id="316067.Geob_0363"/>
<dbReference type="eggNOG" id="COG2939">
    <property type="taxonomic scope" value="Bacteria"/>
</dbReference>
<keyword evidence="5" id="KW-0325">Glycoprotein</keyword>
<organism evidence="7 8">
    <name type="scientific">Geotalea daltonii (strain DSM 22248 / JCM 15807 / FRC-32)</name>
    <name type="common">Geobacter daltonii</name>
    <dbReference type="NCBI Taxonomy" id="316067"/>
    <lineage>
        <taxon>Bacteria</taxon>
        <taxon>Pseudomonadati</taxon>
        <taxon>Thermodesulfobacteriota</taxon>
        <taxon>Desulfuromonadia</taxon>
        <taxon>Geobacterales</taxon>
        <taxon>Geobacteraceae</taxon>
        <taxon>Geotalea</taxon>
    </lineage>
</organism>
<dbReference type="InterPro" id="IPR001563">
    <property type="entry name" value="Peptidase_S10"/>
</dbReference>
<evidence type="ECO:0000313" key="8">
    <source>
        <dbReference type="Proteomes" id="UP000007721"/>
    </source>
</evidence>
<evidence type="ECO:0000256" key="3">
    <source>
        <dbReference type="ARBA" id="ARBA00022729"/>
    </source>
</evidence>
<keyword evidence="1 7" id="KW-0121">Carboxypeptidase</keyword>
<dbReference type="GO" id="GO:0004185">
    <property type="term" value="F:serine-type carboxypeptidase activity"/>
    <property type="evidence" value="ECO:0007669"/>
    <property type="project" value="InterPro"/>
</dbReference>